<dbReference type="Gene3D" id="3.40.50.2300">
    <property type="match status" value="2"/>
</dbReference>
<dbReference type="InterPro" id="IPR049784">
    <property type="entry name" value="ChvE-like"/>
</dbReference>
<comment type="subcellular location">
    <subcellularLocation>
        <location evidence="1">Cell envelope</location>
    </subcellularLocation>
</comment>
<keyword evidence="2 3" id="KW-0732">Signal</keyword>
<evidence type="ECO:0000313" key="6">
    <source>
        <dbReference type="Proteomes" id="UP000633136"/>
    </source>
</evidence>
<protein>
    <submittedName>
        <fullName evidence="5">Sugar ABC transporter substrate-binding protein</fullName>
    </submittedName>
</protein>
<keyword evidence="6" id="KW-1185">Reference proteome</keyword>
<evidence type="ECO:0000256" key="2">
    <source>
        <dbReference type="ARBA" id="ARBA00022729"/>
    </source>
</evidence>
<reference evidence="5" key="1">
    <citation type="journal article" date="2014" name="Int. J. Syst. Evol. Microbiol.">
        <title>Complete genome sequence of Corynebacterium casei LMG S-19264T (=DSM 44701T), isolated from a smear-ripened cheese.</title>
        <authorList>
            <consortium name="US DOE Joint Genome Institute (JGI-PGF)"/>
            <person name="Walter F."/>
            <person name="Albersmeier A."/>
            <person name="Kalinowski J."/>
            <person name="Ruckert C."/>
        </authorList>
    </citation>
    <scope>NUCLEOTIDE SEQUENCE</scope>
    <source>
        <strain evidence="5">CGMCC 1.15388</strain>
    </source>
</reference>
<dbReference type="CDD" id="cd19994">
    <property type="entry name" value="PBP1_ChvE"/>
    <property type="match status" value="1"/>
</dbReference>
<dbReference type="Pfam" id="PF13407">
    <property type="entry name" value="Peripla_BP_4"/>
    <property type="match status" value="1"/>
</dbReference>
<dbReference type="GO" id="GO:0030288">
    <property type="term" value="C:outer membrane-bounded periplasmic space"/>
    <property type="evidence" value="ECO:0007669"/>
    <property type="project" value="TreeGrafter"/>
</dbReference>
<dbReference type="InterPro" id="IPR028082">
    <property type="entry name" value="Peripla_BP_I"/>
</dbReference>
<dbReference type="NCBIfam" id="NF040907">
    <property type="entry name" value="ChvE"/>
    <property type="match status" value="1"/>
</dbReference>
<dbReference type="AlphaFoldDB" id="A0A917AMB9"/>
<evidence type="ECO:0000256" key="3">
    <source>
        <dbReference type="SAM" id="SignalP"/>
    </source>
</evidence>
<reference evidence="5" key="2">
    <citation type="submission" date="2020-09" db="EMBL/GenBank/DDBJ databases">
        <authorList>
            <person name="Sun Q."/>
            <person name="Zhou Y."/>
        </authorList>
    </citation>
    <scope>NUCLEOTIDE SEQUENCE</scope>
    <source>
        <strain evidence="5">CGMCC 1.15388</strain>
    </source>
</reference>
<dbReference type="EMBL" id="BMIS01000001">
    <property type="protein sequence ID" value="GGE59713.1"/>
    <property type="molecule type" value="Genomic_DNA"/>
</dbReference>
<dbReference type="PANTHER" id="PTHR30036">
    <property type="entry name" value="D-XYLOSE-BINDING PERIPLASMIC PROTEIN"/>
    <property type="match status" value="1"/>
</dbReference>
<dbReference type="Proteomes" id="UP000633136">
    <property type="component" value="Unassembled WGS sequence"/>
</dbReference>
<feature type="domain" description="Periplasmic binding protein" evidence="4">
    <location>
        <begin position="49"/>
        <end position="336"/>
    </location>
</feature>
<dbReference type="InterPro" id="IPR025997">
    <property type="entry name" value="SBP_2_dom"/>
</dbReference>
<dbReference type="GO" id="GO:0030246">
    <property type="term" value="F:carbohydrate binding"/>
    <property type="evidence" value="ECO:0007669"/>
    <property type="project" value="TreeGrafter"/>
</dbReference>
<organism evidence="5 6">
    <name type="scientific">Nesterenkonia cremea</name>
    <dbReference type="NCBI Taxonomy" id="1882340"/>
    <lineage>
        <taxon>Bacteria</taxon>
        <taxon>Bacillati</taxon>
        <taxon>Actinomycetota</taxon>
        <taxon>Actinomycetes</taxon>
        <taxon>Micrococcales</taxon>
        <taxon>Micrococcaceae</taxon>
        <taxon>Nesterenkonia</taxon>
    </lineage>
</organism>
<evidence type="ECO:0000256" key="1">
    <source>
        <dbReference type="ARBA" id="ARBA00004196"/>
    </source>
</evidence>
<accession>A0A917AMB9</accession>
<dbReference type="PANTHER" id="PTHR30036:SF1">
    <property type="entry name" value="D-XYLOSE-BINDING PERIPLASMIC PROTEIN"/>
    <property type="match status" value="1"/>
</dbReference>
<dbReference type="SUPFAM" id="SSF53822">
    <property type="entry name" value="Periplasmic binding protein-like I"/>
    <property type="match status" value="1"/>
</dbReference>
<comment type="caution">
    <text evidence="5">The sequence shown here is derived from an EMBL/GenBank/DDBJ whole genome shotgun (WGS) entry which is preliminary data.</text>
</comment>
<dbReference type="InterPro" id="IPR050555">
    <property type="entry name" value="Bact_Solute-Bind_Prot2"/>
</dbReference>
<feature type="signal peptide" evidence="3">
    <location>
        <begin position="1"/>
        <end position="28"/>
    </location>
</feature>
<evidence type="ECO:0000313" key="5">
    <source>
        <dbReference type="EMBL" id="GGE59713.1"/>
    </source>
</evidence>
<evidence type="ECO:0000259" key="4">
    <source>
        <dbReference type="Pfam" id="PF13407"/>
    </source>
</evidence>
<name>A0A917AMB9_9MICC</name>
<dbReference type="PROSITE" id="PS51257">
    <property type="entry name" value="PROKAR_LIPOPROTEIN"/>
    <property type="match status" value="1"/>
</dbReference>
<sequence length="387" mass="42020">MRSTSRMPRPKALLGTGVILAFALTACEGEGAGSADPDPDADPSDLTAGVAMPTQTYERWLNDGAAVEEGLEELGYNVDLQYADDDIPTQSQQIDQMITQEVDVLIIASIDGSALTGQLDAAADAGIPVIAYDRLLTNSEDVDFYVTFDNYEVGVNQANALLYGLGVLDENFEEAQDAPEETLNIELFAGSLDDNNSHLFWEGAIDTLEPYIEDGTLEVTSGQTDIEQAATQRWEQETAQERMENLLTTHYSGDEELHGVLAPADPLSRGIIQALQNDGWGDTIEDGLPVVTGQDAEIASVSLIADGVQHSTIFKDTRQLADEAIVAAEAYLSGEEPEANDTETYDNGEIVVPSYLLDVEMVLEDNYEEILIDSEYYTQEQVDSGQL</sequence>
<proteinExistence type="predicted"/>
<feature type="chain" id="PRO_5039622108" evidence="3">
    <location>
        <begin position="29"/>
        <end position="387"/>
    </location>
</feature>
<gene>
    <name evidence="5" type="ORF">GCM10011401_03190</name>
</gene>